<keyword evidence="1" id="KW-1133">Transmembrane helix</keyword>
<dbReference type="Pfam" id="PF07077">
    <property type="entry name" value="DUF1345"/>
    <property type="match status" value="1"/>
</dbReference>
<protein>
    <submittedName>
        <fullName evidence="2">Membrane protein</fullName>
    </submittedName>
</protein>
<reference evidence="2" key="2">
    <citation type="submission" date="2023-01" db="EMBL/GenBank/DDBJ databases">
        <authorList>
            <person name="Sun Q."/>
            <person name="Evtushenko L."/>
        </authorList>
    </citation>
    <scope>NUCLEOTIDE SEQUENCE</scope>
    <source>
        <strain evidence="2">VKM B-2222</strain>
    </source>
</reference>
<reference evidence="2" key="1">
    <citation type="journal article" date="2014" name="Int. J. Syst. Evol. Microbiol.">
        <title>Complete genome sequence of Corynebacterium casei LMG S-19264T (=DSM 44701T), isolated from a smear-ripened cheese.</title>
        <authorList>
            <consortium name="US DOE Joint Genome Institute (JGI-PGF)"/>
            <person name="Walter F."/>
            <person name="Albersmeier A."/>
            <person name="Kalinowski J."/>
            <person name="Ruckert C."/>
        </authorList>
    </citation>
    <scope>NUCLEOTIDE SEQUENCE</scope>
    <source>
        <strain evidence="2">VKM B-2222</strain>
    </source>
</reference>
<dbReference type="AlphaFoldDB" id="A0AAD3RVH2"/>
<feature type="transmembrane region" description="Helical" evidence="1">
    <location>
        <begin position="73"/>
        <end position="94"/>
    </location>
</feature>
<accession>A0AAD3RVH2</accession>
<keyword evidence="1" id="KW-0812">Transmembrane</keyword>
<dbReference type="InterPro" id="IPR009781">
    <property type="entry name" value="DUF1345"/>
</dbReference>
<gene>
    <name evidence="2" type="ORF">GCM10017635_34320</name>
</gene>
<organism evidence="2 3">
    <name type="scientific">Paracoccus kondratievae</name>
    <dbReference type="NCBI Taxonomy" id="135740"/>
    <lineage>
        <taxon>Bacteria</taxon>
        <taxon>Pseudomonadati</taxon>
        <taxon>Pseudomonadota</taxon>
        <taxon>Alphaproteobacteria</taxon>
        <taxon>Rhodobacterales</taxon>
        <taxon>Paracoccaceae</taxon>
        <taxon>Paracoccus</taxon>
    </lineage>
</organism>
<evidence type="ECO:0000313" key="3">
    <source>
        <dbReference type="Proteomes" id="UP001143349"/>
    </source>
</evidence>
<proteinExistence type="predicted"/>
<dbReference type="Proteomes" id="UP001143349">
    <property type="component" value="Unassembled WGS sequence"/>
</dbReference>
<feature type="transmembrane region" description="Helical" evidence="1">
    <location>
        <begin position="106"/>
        <end position="128"/>
    </location>
</feature>
<evidence type="ECO:0000313" key="2">
    <source>
        <dbReference type="EMBL" id="GLK65955.1"/>
    </source>
</evidence>
<name>A0AAD3RVH2_9RHOB</name>
<keyword evidence="3" id="KW-1185">Reference proteome</keyword>
<dbReference type="RefSeq" id="WP_152367407.1">
    <property type="nucleotide sequence ID" value="NZ_BSFH01000097.1"/>
</dbReference>
<dbReference type="EMBL" id="BSFH01000097">
    <property type="protein sequence ID" value="GLK65955.1"/>
    <property type="molecule type" value="Genomic_DNA"/>
</dbReference>
<keyword evidence="1" id="KW-0472">Membrane</keyword>
<comment type="caution">
    <text evidence="2">The sequence shown here is derived from an EMBL/GenBank/DDBJ whole genome shotgun (WGS) entry which is preliminary data.</text>
</comment>
<feature type="transmembrane region" description="Helical" evidence="1">
    <location>
        <begin position="188"/>
        <end position="210"/>
    </location>
</feature>
<sequence length="213" mass="23410">MLQDLRRHRRFLFSFALGLAAGLGLYRLQIVDRLLIFSVLFCTTYLVLTGLLMRGIDARAMRHQADSDDEGMVLIVPLAIGTVAISLVAILMTIRAPHAGLALRPALALASVPLGWLMVHTVMGFHYARLWYGRGPHGTEARDLGFPGLAPQGDADIWDFLYYSFTLGMAAQTADVTALSTRMRRVTLFHSVFSFFYNTVLLALAVNAAVVPG</sequence>
<feature type="transmembrane region" description="Helical" evidence="1">
    <location>
        <begin position="34"/>
        <end position="53"/>
    </location>
</feature>
<evidence type="ECO:0000256" key="1">
    <source>
        <dbReference type="SAM" id="Phobius"/>
    </source>
</evidence>
<feature type="transmembrane region" description="Helical" evidence="1">
    <location>
        <begin position="12"/>
        <end position="28"/>
    </location>
</feature>